<name>A0A9R1USQ2_LACSA</name>
<protein>
    <submittedName>
        <fullName evidence="1">Uncharacterized protein</fullName>
    </submittedName>
</protein>
<organism evidence="1 2">
    <name type="scientific">Lactuca sativa</name>
    <name type="common">Garden lettuce</name>
    <dbReference type="NCBI Taxonomy" id="4236"/>
    <lineage>
        <taxon>Eukaryota</taxon>
        <taxon>Viridiplantae</taxon>
        <taxon>Streptophyta</taxon>
        <taxon>Embryophyta</taxon>
        <taxon>Tracheophyta</taxon>
        <taxon>Spermatophyta</taxon>
        <taxon>Magnoliopsida</taxon>
        <taxon>eudicotyledons</taxon>
        <taxon>Gunneridae</taxon>
        <taxon>Pentapetalae</taxon>
        <taxon>asterids</taxon>
        <taxon>campanulids</taxon>
        <taxon>Asterales</taxon>
        <taxon>Asteraceae</taxon>
        <taxon>Cichorioideae</taxon>
        <taxon>Cichorieae</taxon>
        <taxon>Lactucinae</taxon>
        <taxon>Lactuca</taxon>
    </lineage>
</organism>
<reference evidence="1 2" key="1">
    <citation type="journal article" date="2017" name="Nat. Commun.">
        <title>Genome assembly with in vitro proximity ligation data and whole-genome triplication in lettuce.</title>
        <authorList>
            <person name="Reyes-Chin-Wo S."/>
            <person name="Wang Z."/>
            <person name="Yang X."/>
            <person name="Kozik A."/>
            <person name="Arikit S."/>
            <person name="Song C."/>
            <person name="Xia L."/>
            <person name="Froenicke L."/>
            <person name="Lavelle D.O."/>
            <person name="Truco M.J."/>
            <person name="Xia R."/>
            <person name="Zhu S."/>
            <person name="Xu C."/>
            <person name="Xu H."/>
            <person name="Xu X."/>
            <person name="Cox K."/>
            <person name="Korf I."/>
            <person name="Meyers B.C."/>
            <person name="Michelmore R.W."/>
        </authorList>
    </citation>
    <scope>NUCLEOTIDE SEQUENCE [LARGE SCALE GENOMIC DNA]</scope>
    <source>
        <strain evidence="2">cv. Salinas</strain>
        <tissue evidence="1">Seedlings</tissue>
    </source>
</reference>
<keyword evidence="2" id="KW-1185">Reference proteome</keyword>
<dbReference type="PANTHER" id="PTHR31973:SF189">
    <property type="entry name" value="TRANSPOSASE, MUDR, PLANT, MULE TRANSPOSASE DOMAIN PROTEIN-RELATED"/>
    <property type="match status" value="1"/>
</dbReference>
<dbReference type="EMBL" id="NBSK02000008">
    <property type="protein sequence ID" value="KAJ0192210.1"/>
    <property type="molecule type" value="Genomic_DNA"/>
</dbReference>
<gene>
    <name evidence="1" type="ORF">LSAT_V11C800448620</name>
</gene>
<evidence type="ECO:0000313" key="1">
    <source>
        <dbReference type="EMBL" id="KAJ0192210.1"/>
    </source>
</evidence>
<evidence type="ECO:0000313" key="2">
    <source>
        <dbReference type="Proteomes" id="UP000235145"/>
    </source>
</evidence>
<sequence length="119" mass="13902">MILVGTPIYLVCDKRLLVKCCKGKTNKQDKGCPFRLWATWMTSEKSFQIKSLNDRHNCARIFKFGSIVTYRWIGNHFVNQILQKPKMSIRKLKAKVNKKFNLIASVGQCKNARSMHLRR</sequence>
<dbReference type="PANTHER" id="PTHR31973">
    <property type="entry name" value="POLYPROTEIN, PUTATIVE-RELATED"/>
    <property type="match status" value="1"/>
</dbReference>
<dbReference type="Proteomes" id="UP000235145">
    <property type="component" value="Unassembled WGS sequence"/>
</dbReference>
<proteinExistence type="predicted"/>
<accession>A0A9R1USQ2</accession>
<comment type="caution">
    <text evidence="1">The sequence shown here is derived from an EMBL/GenBank/DDBJ whole genome shotgun (WGS) entry which is preliminary data.</text>
</comment>
<dbReference type="AlphaFoldDB" id="A0A9R1USQ2"/>